<proteinExistence type="predicted"/>
<dbReference type="AlphaFoldDB" id="F9XR62"/>
<accession>F9XR62</accession>
<keyword evidence="2" id="KW-1185">Reference proteome</keyword>
<dbReference type="Proteomes" id="UP000008062">
    <property type="component" value="Chromosome 16"/>
</dbReference>
<sequence length="155" mass="16292">MMGMPSSRTPAKSSCYSDQSNLDRAVRSRSRFSFCRSPPCEDSACATPFERISLNGTAAGSLDMESTKVGHAPGTASLYKQASLKLVFVICTGGVDGHVCVGWTENTLSGGRLAPSGVVTNIARLTHELKSFAEGLKADMGAPVKTIETVCEDVG</sequence>
<dbReference type="EMBL" id="CM001211">
    <property type="protein sequence ID" value="EGP82266.1"/>
    <property type="molecule type" value="Genomic_DNA"/>
</dbReference>
<name>F9XR62_ZYMTI</name>
<evidence type="ECO:0000313" key="2">
    <source>
        <dbReference type="Proteomes" id="UP000008062"/>
    </source>
</evidence>
<evidence type="ECO:0000313" key="1">
    <source>
        <dbReference type="EMBL" id="EGP82266.1"/>
    </source>
</evidence>
<organism evidence="1 2">
    <name type="scientific">Zymoseptoria tritici (strain CBS 115943 / IPO323)</name>
    <name type="common">Speckled leaf blotch fungus</name>
    <name type="synonym">Septoria tritici</name>
    <dbReference type="NCBI Taxonomy" id="336722"/>
    <lineage>
        <taxon>Eukaryota</taxon>
        <taxon>Fungi</taxon>
        <taxon>Dikarya</taxon>
        <taxon>Ascomycota</taxon>
        <taxon>Pezizomycotina</taxon>
        <taxon>Dothideomycetes</taxon>
        <taxon>Dothideomycetidae</taxon>
        <taxon>Mycosphaerellales</taxon>
        <taxon>Mycosphaerellaceae</taxon>
        <taxon>Zymoseptoria</taxon>
    </lineage>
</organism>
<gene>
    <name evidence="1" type="ORF">MYCGRDRAFT_97722</name>
</gene>
<dbReference type="HOGENOM" id="CLU_1696898_0_0_1"/>
<dbReference type="KEGG" id="ztr:MYCGRDRAFT_97722"/>
<dbReference type="GeneID" id="13400095"/>
<dbReference type="InParanoid" id="F9XR62"/>
<protein>
    <submittedName>
        <fullName evidence="1">Uncharacterized protein</fullName>
    </submittedName>
</protein>
<reference evidence="1 2" key="1">
    <citation type="journal article" date="2011" name="PLoS Genet.">
        <title>Finished genome of the fungal wheat pathogen Mycosphaerella graminicola reveals dispensome structure, chromosome plasticity, and stealth pathogenesis.</title>
        <authorList>
            <person name="Goodwin S.B."/>
            <person name="Ben M'barek S."/>
            <person name="Dhillon B."/>
            <person name="Wittenberg A.H.J."/>
            <person name="Crane C.F."/>
            <person name="Hane J.K."/>
            <person name="Foster A.J."/>
            <person name="Van der Lee T.A.J."/>
            <person name="Grimwood J."/>
            <person name="Aerts A."/>
            <person name="Antoniw J."/>
            <person name="Bailey A."/>
            <person name="Bluhm B."/>
            <person name="Bowler J."/>
            <person name="Bristow J."/>
            <person name="van der Burgt A."/>
            <person name="Canto-Canche B."/>
            <person name="Churchill A.C.L."/>
            <person name="Conde-Ferraez L."/>
            <person name="Cools H.J."/>
            <person name="Coutinho P.M."/>
            <person name="Csukai M."/>
            <person name="Dehal P."/>
            <person name="De Wit P."/>
            <person name="Donzelli B."/>
            <person name="van de Geest H.C."/>
            <person name="van Ham R.C.H.J."/>
            <person name="Hammond-Kosack K.E."/>
            <person name="Henrissat B."/>
            <person name="Kilian A."/>
            <person name="Kobayashi A.K."/>
            <person name="Koopmann E."/>
            <person name="Kourmpetis Y."/>
            <person name="Kuzniar A."/>
            <person name="Lindquist E."/>
            <person name="Lombard V."/>
            <person name="Maliepaard C."/>
            <person name="Martins N."/>
            <person name="Mehrabi R."/>
            <person name="Nap J.P.H."/>
            <person name="Ponomarenko A."/>
            <person name="Rudd J.J."/>
            <person name="Salamov A."/>
            <person name="Schmutz J."/>
            <person name="Schouten H.J."/>
            <person name="Shapiro H."/>
            <person name="Stergiopoulos I."/>
            <person name="Torriani S.F.F."/>
            <person name="Tu H."/>
            <person name="de Vries R.P."/>
            <person name="Waalwijk C."/>
            <person name="Ware S.B."/>
            <person name="Wiebenga A."/>
            <person name="Zwiers L.-H."/>
            <person name="Oliver R.P."/>
            <person name="Grigoriev I.V."/>
            <person name="Kema G.H.J."/>
        </authorList>
    </citation>
    <scope>NUCLEOTIDE SEQUENCE [LARGE SCALE GENOMIC DNA]</scope>
    <source>
        <strain evidence="2">CBS 115943 / IPO323</strain>
    </source>
</reference>
<dbReference type="RefSeq" id="XP_003847290.1">
    <property type="nucleotide sequence ID" value="XM_003847242.1"/>
</dbReference>